<reference evidence="2" key="1">
    <citation type="submission" date="2021-02" db="EMBL/GenBank/DDBJ databases">
        <authorList>
            <person name="Nowell W R."/>
        </authorList>
    </citation>
    <scope>NUCLEOTIDE SEQUENCE</scope>
</reference>
<dbReference type="AlphaFoldDB" id="A0A813QJP4"/>
<gene>
    <name evidence="2" type="ORF">IZO911_LOCUS5105</name>
</gene>
<proteinExistence type="predicted"/>
<evidence type="ECO:0000313" key="2">
    <source>
        <dbReference type="EMBL" id="CAF0767877.1"/>
    </source>
</evidence>
<dbReference type="Proteomes" id="UP000663860">
    <property type="component" value="Unassembled WGS sequence"/>
</dbReference>
<accession>A0A813QJP4</accession>
<evidence type="ECO:0000313" key="3">
    <source>
        <dbReference type="Proteomes" id="UP000663860"/>
    </source>
</evidence>
<feature type="region of interest" description="Disordered" evidence="1">
    <location>
        <begin position="14"/>
        <end position="46"/>
    </location>
</feature>
<dbReference type="EMBL" id="CAJNOE010000029">
    <property type="protein sequence ID" value="CAF0767877.1"/>
    <property type="molecule type" value="Genomic_DNA"/>
</dbReference>
<name>A0A813QJP4_9BILA</name>
<comment type="caution">
    <text evidence="2">The sequence shown here is derived from an EMBL/GenBank/DDBJ whole genome shotgun (WGS) entry which is preliminary data.</text>
</comment>
<organism evidence="2 3">
    <name type="scientific">Adineta steineri</name>
    <dbReference type="NCBI Taxonomy" id="433720"/>
    <lineage>
        <taxon>Eukaryota</taxon>
        <taxon>Metazoa</taxon>
        <taxon>Spiralia</taxon>
        <taxon>Gnathifera</taxon>
        <taxon>Rotifera</taxon>
        <taxon>Eurotatoria</taxon>
        <taxon>Bdelloidea</taxon>
        <taxon>Adinetida</taxon>
        <taxon>Adinetidae</taxon>
        <taxon>Adineta</taxon>
    </lineage>
</organism>
<sequence length="89" mass="10134">MLFIIGGKRRYPLSNKNINTNNENLPSTKRRKSNDDNETYLRGPRPDPGTIKYFSTIVSICPGEDINFEDNKGDKLENIMTVLALSEDE</sequence>
<protein>
    <submittedName>
        <fullName evidence="2">Uncharacterized protein</fullName>
    </submittedName>
</protein>
<evidence type="ECO:0000256" key="1">
    <source>
        <dbReference type="SAM" id="MobiDB-lite"/>
    </source>
</evidence>
<feature type="compositionally biased region" description="Polar residues" evidence="1">
    <location>
        <begin position="14"/>
        <end position="27"/>
    </location>
</feature>